<dbReference type="AlphaFoldDB" id="K9YN56"/>
<dbReference type="BioCyc" id="CSTA292563:G1353-1946-MONOMER"/>
<keyword evidence="2" id="KW-1185">Reference proteome</keyword>
<evidence type="ECO:0000313" key="2">
    <source>
        <dbReference type="Proteomes" id="UP000010483"/>
    </source>
</evidence>
<evidence type="ECO:0000313" key="1">
    <source>
        <dbReference type="EMBL" id="AFZ47892.1"/>
    </source>
</evidence>
<name>K9YN56_CYASC</name>
<dbReference type="KEGG" id="csn:Cyast_1939"/>
<gene>
    <name evidence="1" type="ordered locus">Cyast_1939</name>
</gene>
<reference evidence="2" key="1">
    <citation type="journal article" date="2013" name="Proc. Natl. Acad. Sci. U.S.A.">
        <title>Improving the coverage of the cyanobacterial phylum using diversity-driven genome sequencing.</title>
        <authorList>
            <person name="Shih P.M."/>
            <person name="Wu D."/>
            <person name="Latifi A."/>
            <person name="Axen S.D."/>
            <person name="Fewer D.P."/>
            <person name="Talla E."/>
            <person name="Calteau A."/>
            <person name="Cai F."/>
            <person name="Tandeau de Marsac N."/>
            <person name="Rippka R."/>
            <person name="Herdman M."/>
            <person name="Sivonen K."/>
            <person name="Coursin T."/>
            <person name="Laurent T."/>
            <person name="Goodwin L."/>
            <person name="Nolan M."/>
            <person name="Davenport K.W."/>
            <person name="Han C.S."/>
            <person name="Rubin E.M."/>
            <person name="Eisen J.A."/>
            <person name="Woyke T."/>
            <person name="Gugger M."/>
            <person name="Kerfeld C.A."/>
        </authorList>
    </citation>
    <scope>NUCLEOTIDE SEQUENCE [LARGE SCALE GENOMIC DNA]</scope>
    <source>
        <strain evidence="2">ATCC 29140 / PCC 7202</strain>
    </source>
</reference>
<dbReference type="EMBL" id="CP003940">
    <property type="protein sequence ID" value="AFZ47892.1"/>
    <property type="molecule type" value="Genomic_DNA"/>
</dbReference>
<sequence length="34" mass="3922">MDNGQWTIIFFITIPDSLNLAFQEYANFAELVVT</sequence>
<organism evidence="1 2">
    <name type="scientific">Cyanobacterium stanieri (strain ATCC 29140 / PCC 7202)</name>
    <dbReference type="NCBI Taxonomy" id="292563"/>
    <lineage>
        <taxon>Bacteria</taxon>
        <taxon>Bacillati</taxon>
        <taxon>Cyanobacteriota</taxon>
        <taxon>Cyanophyceae</taxon>
        <taxon>Oscillatoriophycideae</taxon>
        <taxon>Chroococcales</taxon>
        <taxon>Geminocystaceae</taxon>
        <taxon>Cyanobacterium</taxon>
    </lineage>
</organism>
<proteinExistence type="predicted"/>
<protein>
    <submittedName>
        <fullName evidence="1">Uncharacterized protein</fullName>
    </submittedName>
</protein>
<dbReference type="HOGENOM" id="CLU_3373336_0_0_3"/>
<dbReference type="Proteomes" id="UP000010483">
    <property type="component" value="Chromosome"/>
</dbReference>
<accession>K9YN56</accession>